<evidence type="ECO:0000256" key="3">
    <source>
        <dbReference type="ARBA" id="ARBA00022989"/>
    </source>
</evidence>
<sequence length="71" mass="8377">MVHHGANRYCLDKNYAGFLIIWDRIFGTFEDLRPTKKIVYGLLFYYKLLWDKAASMNTLKDKIFAFIKGPV</sequence>
<evidence type="ECO:0000256" key="2">
    <source>
        <dbReference type="ARBA" id="ARBA00022692"/>
    </source>
</evidence>
<dbReference type="Proteomes" id="UP000595437">
    <property type="component" value="Chromosome 4"/>
</dbReference>
<keyword evidence="7" id="KW-1185">Reference proteome</keyword>
<dbReference type="PANTHER" id="PTHR21624:SF1">
    <property type="entry name" value="ALKYLGLYCEROL MONOOXYGENASE"/>
    <property type="match status" value="1"/>
</dbReference>
<keyword evidence="2 6" id="KW-0812">Transmembrane</keyword>
<dbReference type="EMBL" id="CP045893">
    <property type="protein sequence ID" value="QQP54094.1"/>
    <property type="molecule type" value="Genomic_DNA"/>
</dbReference>
<protein>
    <submittedName>
        <fullName evidence="6">Transmembrane protein 195</fullName>
    </submittedName>
</protein>
<keyword evidence="4" id="KW-0560">Oxidoreductase</keyword>
<feature type="non-terminal residue" evidence="6">
    <location>
        <position position="71"/>
    </location>
</feature>
<dbReference type="InterPro" id="IPR051689">
    <property type="entry name" value="Sterol_desaturase/TMEM195"/>
</dbReference>
<keyword evidence="3" id="KW-1133">Transmembrane helix</keyword>
<dbReference type="OrthoDB" id="6374456at2759"/>
<dbReference type="GO" id="GO:0006643">
    <property type="term" value="P:membrane lipid metabolic process"/>
    <property type="evidence" value="ECO:0007669"/>
    <property type="project" value="TreeGrafter"/>
</dbReference>
<reference evidence="7" key="1">
    <citation type="submission" date="2021-01" db="EMBL/GenBank/DDBJ databases">
        <title>Caligus Genome Assembly.</title>
        <authorList>
            <person name="Gallardo-Escarate C."/>
        </authorList>
    </citation>
    <scope>NUCLEOTIDE SEQUENCE [LARGE SCALE GENOMIC DNA]</scope>
</reference>
<gene>
    <name evidence="6" type="ORF">FKW44_006807</name>
</gene>
<dbReference type="AlphaFoldDB" id="A0A7T8QT47"/>
<keyword evidence="5" id="KW-0472">Membrane</keyword>
<dbReference type="PANTHER" id="PTHR21624">
    <property type="entry name" value="STEROL DESATURASE-RELATED PROTEIN"/>
    <property type="match status" value="1"/>
</dbReference>
<evidence type="ECO:0000256" key="1">
    <source>
        <dbReference type="ARBA" id="ARBA00004127"/>
    </source>
</evidence>
<proteinExistence type="predicted"/>
<name>A0A7T8QT47_CALRO</name>
<accession>A0A7T8QT47</accession>
<dbReference type="GO" id="GO:0005783">
    <property type="term" value="C:endoplasmic reticulum"/>
    <property type="evidence" value="ECO:0007669"/>
    <property type="project" value="TreeGrafter"/>
</dbReference>
<dbReference type="GO" id="GO:0050479">
    <property type="term" value="F:glyceryl-ether monooxygenase activity"/>
    <property type="evidence" value="ECO:0007669"/>
    <property type="project" value="TreeGrafter"/>
</dbReference>
<evidence type="ECO:0000256" key="5">
    <source>
        <dbReference type="ARBA" id="ARBA00023136"/>
    </source>
</evidence>
<dbReference type="GO" id="GO:0016020">
    <property type="term" value="C:membrane"/>
    <property type="evidence" value="ECO:0007669"/>
    <property type="project" value="GOC"/>
</dbReference>
<comment type="subcellular location">
    <subcellularLocation>
        <location evidence="1">Endomembrane system</location>
        <topology evidence="1">Multi-pass membrane protein</topology>
    </subcellularLocation>
</comment>
<organism evidence="6 7">
    <name type="scientific">Caligus rogercresseyi</name>
    <name type="common">Sea louse</name>
    <dbReference type="NCBI Taxonomy" id="217165"/>
    <lineage>
        <taxon>Eukaryota</taxon>
        <taxon>Metazoa</taxon>
        <taxon>Ecdysozoa</taxon>
        <taxon>Arthropoda</taxon>
        <taxon>Crustacea</taxon>
        <taxon>Multicrustacea</taxon>
        <taxon>Hexanauplia</taxon>
        <taxon>Copepoda</taxon>
        <taxon>Siphonostomatoida</taxon>
        <taxon>Caligidae</taxon>
        <taxon>Caligus</taxon>
    </lineage>
</organism>
<evidence type="ECO:0000256" key="4">
    <source>
        <dbReference type="ARBA" id="ARBA00023002"/>
    </source>
</evidence>
<evidence type="ECO:0000313" key="7">
    <source>
        <dbReference type="Proteomes" id="UP000595437"/>
    </source>
</evidence>
<evidence type="ECO:0000313" key="6">
    <source>
        <dbReference type="EMBL" id="QQP54094.1"/>
    </source>
</evidence>